<name>A0AAD9Q261_ACRCE</name>
<feature type="compositionally biased region" description="Polar residues" evidence="1">
    <location>
        <begin position="245"/>
        <end position="255"/>
    </location>
</feature>
<keyword evidence="3" id="KW-1185">Reference proteome</keyword>
<reference evidence="2" key="2">
    <citation type="journal article" date="2023" name="Science">
        <title>Genomic signatures of disease resistance in endangered staghorn corals.</title>
        <authorList>
            <person name="Vollmer S.V."/>
            <person name="Selwyn J.D."/>
            <person name="Despard B.A."/>
            <person name="Roesel C.L."/>
        </authorList>
    </citation>
    <scope>NUCLEOTIDE SEQUENCE</scope>
    <source>
        <strain evidence="2">K2</strain>
    </source>
</reference>
<gene>
    <name evidence="2" type="ORF">P5673_025305</name>
</gene>
<sequence length="296" mass="32377">MRCQFLDDLKDDELYSFNISRTCCSVPIRHFNLNSGYLSRTGLCVNPSENFKIKDPRLNFWGVAYVLPDDANPKCTESECAEDSHCDADRKCCKNYCVRDPNPCKKFQCPAGQTCKVQYVPCVMPKCKDAIAVNRPTCIKDPEAAAPAAPPAVAPPAQGYLGQSNLAPSLFNQQPLAYQQQPQQYPQVNQAPVMQQPMGPISPAMPPMTGYQNDELPNAAAFTGNQPDLETTGLSDASLNKALENENQPFSSRNDNPPPVDESSFLQAPTTGNDQSPVASPLMASQPAWDRSTTPQ</sequence>
<dbReference type="EMBL" id="JARQWQ010000078">
    <property type="protein sequence ID" value="KAK2553334.1"/>
    <property type="molecule type" value="Genomic_DNA"/>
</dbReference>
<protein>
    <recommendedName>
        <fullName evidence="4">WAP domain-containing protein</fullName>
    </recommendedName>
</protein>
<feature type="compositionally biased region" description="Polar residues" evidence="1">
    <location>
        <begin position="223"/>
        <end position="238"/>
    </location>
</feature>
<dbReference type="Proteomes" id="UP001249851">
    <property type="component" value="Unassembled WGS sequence"/>
</dbReference>
<evidence type="ECO:0000256" key="1">
    <source>
        <dbReference type="SAM" id="MobiDB-lite"/>
    </source>
</evidence>
<evidence type="ECO:0000313" key="2">
    <source>
        <dbReference type="EMBL" id="KAK2553334.1"/>
    </source>
</evidence>
<comment type="caution">
    <text evidence="2">The sequence shown here is derived from an EMBL/GenBank/DDBJ whole genome shotgun (WGS) entry which is preliminary data.</text>
</comment>
<dbReference type="AlphaFoldDB" id="A0AAD9Q261"/>
<accession>A0AAD9Q261</accession>
<evidence type="ECO:0000313" key="3">
    <source>
        <dbReference type="Proteomes" id="UP001249851"/>
    </source>
</evidence>
<reference evidence="2" key="1">
    <citation type="journal article" date="2023" name="G3 (Bethesda)">
        <title>Whole genome assembly and annotation of the endangered Caribbean coral Acropora cervicornis.</title>
        <authorList>
            <person name="Selwyn J.D."/>
            <person name="Vollmer S.V."/>
        </authorList>
    </citation>
    <scope>NUCLEOTIDE SEQUENCE</scope>
    <source>
        <strain evidence="2">K2</strain>
    </source>
</reference>
<organism evidence="2 3">
    <name type="scientific">Acropora cervicornis</name>
    <name type="common">Staghorn coral</name>
    <dbReference type="NCBI Taxonomy" id="6130"/>
    <lineage>
        <taxon>Eukaryota</taxon>
        <taxon>Metazoa</taxon>
        <taxon>Cnidaria</taxon>
        <taxon>Anthozoa</taxon>
        <taxon>Hexacorallia</taxon>
        <taxon>Scleractinia</taxon>
        <taxon>Astrocoeniina</taxon>
        <taxon>Acroporidae</taxon>
        <taxon>Acropora</taxon>
    </lineage>
</organism>
<feature type="region of interest" description="Disordered" evidence="1">
    <location>
        <begin position="193"/>
        <end position="296"/>
    </location>
</feature>
<proteinExistence type="predicted"/>
<evidence type="ECO:0008006" key="4">
    <source>
        <dbReference type="Google" id="ProtNLM"/>
    </source>
</evidence>
<feature type="compositionally biased region" description="Polar residues" evidence="1">
    <location>
        <begin position="264"/>
        <end position="278"/>
    </location>
</feature>